<feature type="transmembrane region" description="Helical" evidence="7">
    <location>
        <begin position="21"/>
        <end position="46"/>
    </location>
</feature>
<keyword evidence="6 7" id="KW-0472">Membrane</keyword>
<dbReference type="PROSITE" id="PS50928">
    <property type="entry name" value="ABC_TM1"/>
    <property type="match status" value="1"/>
</dbReference>
<dbReference type="SUPFAM" id="SSF161098">
    <property type="entry name" value="MetI-like"/>
    <property type="match status" value="1"/>
</dbReference>
<name>A0ABU6F9P9_9ACTN</name>
<sequence>MTATTLTPAAPARRRGIHRRLGTGGTISALILTFVVLVAVLGPLLVGPQANQLNLSDAYAAPSSQYWLGQDSSGRDIFGRLVLGARTSLIGPITVVLIATLLGTVLALTAVWFRGWVDGLIVRVLDAIFAFPGLLLAILATALFGAGLSAAVVALAIAYTPYIARIIRSAALQERNLPYIAALQVQGVRGLWVCLRHLLPNISSHILANGTLAFGLVLIDLSGLSFIGLGVQPPTPDWGAMVGDGMPGIFQAYPAESLAAGAAIVVTVAAASILGDRLIESAEDAS</sequence>
<evidence type="ECO:0000313" key="10">
    <source>
        <dbReference type="Proteomes" id="UP001354931"/>
    </source>
</evidence>
<dbReference type="InterPro" id="IPR000515">
    <property type="entry name" value="MetI-like"/>
</dbReference>
<keyword evidence="5 7" id="KW-1133">Transmembrane helix</keyword>
<comment type="caution">
    <text evidence="9">The sequence shown here is derived from an EMBL/GenBank/DDBJ whole genome shotgun (WGS) entry which is preliminary data.</text>
</comment>
<keyword evidence="2 7" id="KW-0813">Transport</keyword>
<evidence type="ECO:0000256" key="1">
    <source>
        <dbReference type="ARBA" id="ARBA00004651"/>
    </source>
</evidence>
<dbReference type="PANTHER" id="PTHR43386">
    <property type="entry name" value="OLIGOPEPTIDE TRANSPORT SYSTEM PERMEASE PROTEIN APPC"/>
    <property type="match status" value="1"/>
</dbReference>
<feature type="transmembrane region" description="Helical" evidence="7">
    <location>
        <begin position="211"/>
        <end position="232"/>
    </location>
</feature>
<accession>A0ABU6F9P9</accession>
<proteinExistence type="inferred from homology"/>
<dbReference type="CDD" id="cd06261">
    <property type="entry name" value="TM_PBP2"/>
    <property type="match status" value="1"/>
</dbReference>
<evidence type="ECO:0000256" key="2">
    <source>
        <dbReference type="ARBA" id="ARBA00022448"/>
    </source>
</evidence>
<protein>
    <submittedName>
        <fullName evidence="9">ABC transporter permease</fullName>
    </submittedName>
</protein>
<reference evidence="9 10" key="1">
    <citation type="submission" date="2022-10" db="EMBL/GenBank/DDBJ databases">
        <authorList>
            <person name="Xie J."/>
            <person name="Shen N."/>
        </authorList>
    </citation>
    <scope>NUCLEOTIDE SEQUENCE [LARGE SCALE GENOMIC DNA]</scope>
    <source>
        <strain evidence="9 10">YIM65594</strain>
    </source>
</reference>
<feature type="transmembrane region" description="Helical" evidence="7">
    <location>
        <begin position="89"/>
        <end position="113"/>
    </location>
</feature>
<evidence type="ECO:0000259" key="8">
    <source>
        <dbReference type="PROSITE" id="PS50928"/>
    </source>
</evidence>
<dbReference type="Pfam" id="PF00528">
    <property type="entry name" value="BPD_transp_1"/>
    <property type="match status" value="1"/>
</dbReference>
<feature type="transmembrane region" description="Helical" evidence="7">
    <location>
        <begin position="252"/>
        <end position="274"/>
    </location>
</feature>
<dbReference type="Gene3D" id="1.10.3720.10">
    <property type="entry name" value="MetI-like"/>
    <property type="match status" value="1"/>
</dbReference>
<organism evidence="9 10">
    <name type="scientific">Streptomyces endophyticus</name>
    <dbReference type="NCBI Taxonomy" id="714166"/>
    <lineage>
        <taxon>Bacteria</taxon>
        <taxon>Bacillati</taxon>
        <taxon>Actinomycetota</taxon>
        <taxon>Actinomycetes</taxon>
        <taxon>Kitasatosporales</taxon>
        <taxon>Streptomycetaceae</taxon>
        <taxon>Streptomyces</taxon>
    </lineage>
</organism>
<evidence type="ECO:0000256" key="4">
    <source>
        <dbReference type="ARBA" id="ARBA00022692"/>
    </source>
</evidence>
<feature type="domain" description="ABC transmembrane type-1" evidence="8">
    <location>
        <begin position="85"/>
        <end position="275"/>
    </location>
</feature>
<gene>
    <name evidence="9" type="ORF">OKJ99_25010</name>
</gene>
<dbReference type="PANTHER" id="PTHR43386:SF1">
    <property type="entry name" value="D,D-DIPEPTIDE TRANSPORT SYSTEM PERMEASE PROTEIN DDPC-RELATED"/>
    <property type="match status" value="1"/>
</dbReference>
<dbReference type="RefSeq" id="WP_326019668.1">
    <property type="nucleotide sequence ID" value="NZ_JAOZYC010000136.1"/>
</dbReference>
<comment type="subcellular location">
    <subcellularLocation>
        <location evidence="1 7">Cell membrane</location>
        <topology evidence="1 7">Multi-pass membrane protein</topology>
    </subcellularLocation>
</comment>
<keyword evidence="4 7" id="KW-0812">Transmembrane</keyword>
<keyword evidence="10" id="KW-1185">Reference proteome</keyword>
<dbReference type="Proteomes" id="UP001354931">
    <property type="component" value="Unassembled WGS sequence"/>
</dbReference>
<dbReference type="InterPro" id="IPR050366">
    <property type="entry name" value="BP-dependent_transpt_permease"/>
</dbReference>
<evidence type="ECO:0000256" key="3">
    <source>
        <dbReference type="ARBA" id="ARBA00022475"/>
    </source>
</evidence>
<feature type="transmembrane region" description="Helical" evidence="7">
    <location>
        <begin position="134"/>
        <end position="159"/>
    </location>
</feature>
<evidence type="ECO:0000313" key="9">
    <source>
        <dbReference type="EMBL" id="MEB8340763.1"/>
    </source>
</evidence>
<keyword evidence="3" id="KW-1003">Cell membrane</keyword>
<evidence type="ECO:0000256" key="7">
    <source>
        <dbReference type="RuleBase" id="RU363032"/>
    </source>
</evidence>
<dbReference type="EMBL" id="JAOZYC010000136">
    <property type="protein sequence ID" value="MEB8340763.1"/>
    <property type="molecule type" value="Genomic_DNA"/>
</dbReference>
<evidence type="ECO:0000256" key="6">
    <source>
        <dbReference type="ARBA" id="ARBA00023136"/>
    </source>
</evidence>
<dbReference type="InterPro" id="IPR035906">
    <property type="entry name" value="MetI-like_sf"/>
</dbReference>
<comment type="similarity">
    <text evidence="7">Belongs to the binding-protein-dependent transport system permease family.</text>
</comment>
<evidence type="ECO:0000256" key="5">
    <source>
        <dbReference type="ARBA" id="ARBA00022989"/>
    </source>
</evidence>